<dbReference type="Proteomes" id="UP000224076">
    <property type="component" value="Unassembled WGS sequence"/>
</dbReference>
<evidence type="ECO:0000313" key="1">
    <source>
        <dbReference type="EMBL" id="PFU39288.1"/>
    </source>
</evidence>
<reference evidence="1 2" key="1">
    <citation type="submission" date="2017-09" db="EMBL/GenBank/DDBJ databases">
        <title>Large-scale bioinformatics analysis of Bacillus genomes uncovers conserved roles of natural products in bacterial physiology.</title>
        <authorList>
            <consortium name="Agbiome Team Llc"/>
            <person name="Bleich R.M."/>
            <person name="Grubbs K.J."/>
            <person name="Santa Maria K.C."/>
            <person name="Allen S.E."/>
            <person name="Farag S."/>
            <person name="Shank E.A."/>
            <person name="Bowers A."/>
        </authorList>
    </citation>
    <scope>NUCLEOTIDE SEQUENCE [LARGE SCALE GENOMIC DNA]</scope>
    <source>
        <strain evidence="1 2">AFS061806</strain>
    </source>
</reference>
<evidence type="ECO:0000313" key="2">
    <source>
        <dbReference type="Proteomes" id="UP000224076"/>
    </source>
</evidence>
<organism evidence="1 2">
    <name type="scientific">Bacillus cereus</name>
    <dbReference type="NCBI Taxonomy" id="1396"/>
    <lineage>
        <taxon>Bacteria</taxon>
        <taxon>Bacillati</taxon>
        <taxon>Bacillota</taxon>
        <taxon>Bacilli</taxon>
        <taxon>Bacillales</taxon>
        <taxon>Bacillaceae</taxon>
        <taxon>Bacillus</taxon>
        <taxon>Bacillus cereus group</taxon>
    </lineage>
</organism>
<dbReference type="AlphaFoldDB" id="A0A2B3TRC0"/>
<sequence>MKQSLQTAFSCSSFLLSYPELGWGEAKGNLVIWVEGEGKYEYFSHNEKVGHEHLYSCPALYLCF</sequence>
<comment type="caution">
    <text evidence="1">The sequence shown here is derived from an EMBL/GenBank/DDBJ whole genome shotgun (WGS) entry which is preliminary data.</text>
</comment>
<proteinExistence type="predicted"/>
<protein>
    <submittedName>
        <fullName evidence="1">Uncharacterized protein</fullName>
    </submittedName>
</protein>
<accession>A0A2B3TRC0</accession>
<dbReference type="EMBL" id="NVDG01000041">
    <property type="protein sequence ID" value="PFU39288.1"/>
    <property type="molecule type" value="Genomic_DNA"/>
</dbReference>
<gene>
    <name evidence="1" type="ORF">COK86_22730</name>
</gene>
<name>A0A2B3TRC0_BACCE</name>